<dbReference type="KEGG" id="aaeo:BJI67_10470"/>
<dbReference type="InterPro" id="IPR036188">
    <property type="entry name" value="FAD/NAD-bd_sf"/>
</dbReference>
<dbReference type="GO" id="GO:0016491">
    <property type="term" value="F:oxidoreductase activity"/>
    <property type="evidence" value="ECO:0007669"/>
    <property type="project" value="UniProtKB-KW"/>
</dbReference>
<dbReference type="InterPro" id="IPR006076">
    <property type="entry name" value="FAD-dep_OxRdtase"/>
</dbReference>
<protein>
    <submittedName>
        <fullName evidence="3">FAD-dependent oxidoreductase</fullName>
    </submittedName>
</protein>
<dbReference type="RefSeq" id="WP_070072977.1">
    <property type="nucleotide sequence ID" value="NZ_CP017448.1"/>
</dbReference>
<keyword evidence="4" id="KW-1185">Reference proteome</keyword>
<dbReference type="SUPFAM" id="SSF51905">
    <property type="entry name" value="FAD/NAD(P)-binding domain"/>
    <property type="match status" value="1"/>
</dbReference>
<dbReference type="Proteomes" id="UP000095342">
    <property type="component" value="Chromosome"/>
</dbReference>
<name>A0A1D8K8Y9_9GAMM</name>
<evidence type="ECO:0000313" key="3">
    <source>
        <dbReference type="EMBL" id="AOV17427.1"/>
    </source>
</evidence>
<dbReference type="Gene3D" id="3.30.9.10">
    <property type="entry name" value="D-Amino Acid Oxidase, subunit A, domain 2"/>
    <property type="match status" value="1"/>
</dbReference>
<keyword evidence="1" id="KW-0560">Oxidoreductase</keyword>
<dbReference type="AlphaFoldDB" id="A0A1D8K8Y9"/>
<evidence type="ECO:0000256" key="1">
    <source>
        <dbReference type="ARBA" id="ARBA00023002"/>
    </source>
</evidence>
<dbReference type="GO" id="GO:0005737">
    <property type="term" value="C:cytoplasm"/>
    <property type="evidence" value="ECO:0007669"/>
    <property type="project" value="TreeGrafter"/>
</dbReference>
<dbReference type="Gene3D" id="3.50.50.60">
    <property type="entry name" value="FAD/NAD(P)-binding domain"/>
    <property type="match status" value="1"/>
</dbReference>
<sequence length="427" mass="46784">MSQVPHADSYYAATRRYELDFPALAENLDVDVCVIGAGITGSSAALHLAERGYRVALIDSQRVGWGASGRSGGQKIAGFACDMGKLRRLVGPDDAKRLWDMSVEAMQLLDERVARHAIPCDAASGHLHVGLKPRHDRELEQWREELEGVYGYSGLEILRGEPLLAQVGSPVYTSGLYDPHSGHIHPLNYTLGLADAAHKAGARLFEETPALRIDHSSTVTVHTPGGAVQARHVIVAANAYIDLLAPSLRRRIMPVGTYIVATEPLGEARARRLLPTNAAVADMNFVLDYFRLSADHRLLFGGRVSYSRIEPLSIRRSIRARMVKVFPELADVGIDYAWGGYVAITHNRAPHFGRLADNVYFAQGFSGHGIALTGLAGQLMAEVVAGREERFDVFTRIPHMPFPGGEWFRTPALVAAMTWARIRDALP</sequence>
<evidence type="ECO:0000259" key="2">
    <source>
        <dbReference type="Pfam" id="PF01266"/>
    </source>
</evidence>
<dbReference type="PANTHER" id="PTHR13847:SF281">
    <property type="entry name" value="FAD DEPENDENT OXIDOREDUCTASE DOMAIN-CONTAINING PROTEIN"/>
    <property type="match status" value="1"/>
</dbReference>
<gene>
    <name evidence="3" type="ORF">BJI67_10470</name>
</gene>
<evidence type="ECO:0000313" key="4">
    <source>
        <dbReference type="Proteomes" id="UP000095342"/>
    </source>
</evidence>
<accession>A0A1D8K8Y9</accession>
<proteinExistence type="predicted"/>
<dbReference type="EMBL" id="CP017448">
    <property type="protein sequence ID" value="AOV17427.1"/>
    <property type="molecule type" value="Genomic_DNA"/>
</dbReference>
<feature type="domain" description="FAD dependent oxidoreductase" evidence="2">
    <location>
        <begin position="31"/>
        <end position="382"/>
    </location>
</feature>
<dbReference type="Pfam" id="PF01266">
    <property type="entry name" value="DAO"/>
    <property type="match status" value="1"/>
</dbReference>
<reference evidence="3 4" key="1">
    <citation type="submission" date="2016-09" db="EMBL/GenBank/DDBJ databases">
        <title>Acidihalobacter prosperus V6 (DSM14174).</title>
        <authorList>
            <person name="Khaleque H.N."/>
            <person name="Ramsay J.P."/>
            <person name="Murphy R.J.T."/>
            <person name="Kaksonen A.H."/>
            <person name="Boxall N.J."/>
            <person name="Watkin E.L.J."/>
        </authorList>
    </citation>
    <scope>NUCLEOTIDE SEQUENCE [LARGE SCALE GENOMIC DNA]</scope>
    <source>
        <strain evidence="3 4">V6</strain>
    </source>
</reference>
<organism evidence="3 4">
    <name type="scientific">Acidihalobacter aeolianus</name>
    <dbReference type="NCBI Taxonomy" id="2792603"/>
    <lineage>
        <taxon>Bacteria</taxon>
        <taxon>Pseudomonadati</taxon>
        <taxon>Pseudomonadota</taxon>
        <taxon>Gammaproteobacteria</taxon>
        <taxon>Chromatiales</taxon>
        <taxon>Ectothiorhodospiraceae</taxon>
        <taxon>Acidihalobacter</taxon>
    </lineage>
</organism>
<dbReference type="PANTHER" id="PTHR13847">
    <property type="entry name" value="SARCOSINE DEHYDROGENASE-RELATED"/>
    <property type="match status" value="1"/>
</dbReference>